<keyword evidence="1" id="KW-0472">Membrane</keyword>
<comment type="caution">
    <text evidence="2">The sequence shown here is derived from an EMBL/GenBank/DDBJ whole genome shotgun (WGS) entry which is preliminary data.</text>
</comment>
<organism evidence="2">
    <name type="scientific">Hexamita inflata</name>
    <dbReference type="NCBI Taxonomy" id="28002"/>
    <lineage>
        <taxon>Eukaryota</taxon>
        <taxon>Metamonada</taxon>
        <taxon>Diplomonadida</taxon>
        <taxon>Hexamitidae</taxon>
        <taxon>Hexamitinae</taxon>
        <taxon>Hexamita</taxon>
    </lineage>
</organism>
<dbReference type="EMBL" id="CAXDID020000152">
    <property type="protein sequence ID" value="CAL6042005.1"/>
    <property type="molecule type" value="Genomic_DNA"/>
</dbReference>
<dbReference type="AlphaFoldDB" id="A0AA86QYC6"/>
<name>A0AA86QYC6_9EUKA</name>
<sequence length="524" mass="59277">MNYLIYTLAAQNNIGSLNNITGCYGVNTLIEYRRNLNQIVIFVETMNNPNCSRFPPGVDVNLTFSEAITSGVGLVPYSYTIKKFNYSTTTQLVINDVPDISGLSLQFILVEIYSYAEITQIQVYEVNEIVSSLTECFYPNSTITISSTHLQIELIATGLCKIQINQMTKISLVMTDSILEFDVADYADLATLKTNYDQDLPFSVALAGDYTSLWNIQSIAVRVYIASSTSAIKFSFASIYYESVANLFSTASVMPIDYSFYVMLIPNLAVFTPFMAAAQAKGYNSLIIRLNYIEIGFTIQNRYADYDLSKQIIQFSCDQNDLTFNNQCMNYYRLLKNDTSNVTNAFLELLFYQDNTVVTVHKTVLSTSVTIVDKVILKIDENGFNFMFYYHEIDFINVTSFQITATTHNQEVANLNPQIQFTQSWDRNTPALVYNCSDTNQTCVGMAKQYLLPNTVITIEYQYDDGVRKHVKTVPVTLVYRTNYKSTSAVSITIGVLCCVSSVVFTVYQSIKVRRQIQSLKKKK</sequence>
<evidence type="ECO:0000313" key="3">
    <source>
        <dbReference type="EMBL" id="CAL6042005.1"/>
    </source>
</evidence>
<evidence type="ECO:0000256" key="1">
    <source>
        <dbReference type="SAM" id="Phobius"/>
    </source>
</evidence>
<feature type="transmembrane region" description="Helical" evidence="1">
    <location>
        <begin position="489"/>
        <end position="508"/>
    </location>
</feature>
<keyword evidence="4" id="KW-1185">Reference proteome</keyword>
<evidence type="ECO:0000313" key="4">
    <source>
        <dbReference type="Proteomes" id="UP001642409"/>
    </source>
</evidence>
<reference evidence="3 4" key="2">
    <citation type="submission" date="2024-07" db="EMBL/GenBank/DDBJ databases">
        <authorList>
            <person name="Akdeniz Z."/>
        </authorList>
    </citation>
    <scope>NUCLEOTIDE SEQUENCE [LARGE SCALE GENOMIC DNA]</scope>
</reference>
<protein>
    <submittedName>
        <fullName evidence="2">Uncharacterized protein</fullName>
    </submittedName>
</protein>
<keyword evidence="1" id="KW-0812">Transmembrane</keyword>
<dbReference type="EMBL" id="CATOUU010001035">
    <property type="protein sequence ID" value="CAI9968356.1"/>
    <property type="molecule type" value="Genomic_DNA"/>
</dbReference>
<accession>A0AA86QYC6</accession>
<keyword evidence="1" id="KW-1133">Transmembrane helix</keyword>
<reference evidence="2" key="1">
    <citation type="submission" date="2023-06" db="EMBL/GenBank/DDBJ databases">
        <authorList>
            <person name="Kurt Z."/>
        </authorList>
    </citation>
    <scope>NUCLEOTIDE SEQUENCE</scope>
</reference>
<evidence type="ECO:0000313" key="2">
    <source>
        <dbReference type="EMBL" id="CAI9968356.1"/>
    </source>
</evidence>
<gene>
    <name evidence="3" type="ORF">HINF_LOCUS39385</name>
    <name evidence="2" type="ORF">HINF_LOCUS56001</name>
</gene>
<proteinExistence type="predicted"/>
<dbReference type="Proteomes" id="UP001642409">
    <property type="component" value="Unassembled WGS sequence"/>
</dbReference>